<organism evidence="1">
    <name type="scientific">marine sediment metagenome</name>
    <dbReference type="NCBI Taxonomy" id="412755"/>
    <lineage>
        <taxon>unclassified sequences</taxon>
        <taxon>metagenomes</taxon>
        <taxon>ecological metagenomes</taxon>
    </lineage>
</organism>
<name>A0A0F9CEK5_9ZZZZ</name>
<comment type="caution">
    <text evidence="1">The sequence shown here is derived from an EMBL/GenBank/DDBJ whole genome shotgun (WGS) entry which is preliminary data.</text>
</comment>
<gene>
    <name evidence="1" type="ORF">LCGC14_2675790</name>
</gene>
<accession>A0A0F9CEK5</accession>
<dbReference type="AlphaFoldDB" id="A0A0F9CEK5"/>
<proteinExistence type="predicted"/>
<sequence length="88" mass="9396">MADIIPPHAPPYVGLNTTDSINHLADLINDQINAEFPQDPPRDIDDEDRQRAALAIARAISQHLVDITLTVEGIAPPGGGPITLGKLI</sequence>
<evidence type="ECO:0000313" key="1">
    <source>
        <dbReference type="EMBL" id="KKK95141.1"/>
    </source>
</evidence>
<dbReference type="EMBL" id="LAZR01047042">
    <property type="protein sequence ID" value="KKK95141.1"/>
    <property type="molecule type" value="Genomic_DNA"/>
</dbReference>
<reference evidence="1" key="1">
    <citation type="journal article" date="2015" name="Nature">
        <title>Complex archaea that bridge the gap between prokaryotes and eukaryotes.</title>
        <authorList>
            <person name="Spang A."/>
            <person name="Saw J.H."/>
            <person name="Jorgensen S.L."/>
            <person name="Zaremba-Niedzwiedzka K."/>
            <person name="Martijn J."/>
            <person name="Lind A.E."/>
            <person name="van Eijk R."/>
            <person name="Schleper C."/>
            <person name="Guy L."/>
            <person name="Ettema T.J."/>
        </authorList>
    </citation>
    <scope>NUCLEOTIDE SEQUENCE</scope>
</reference>
<protein>
    <submittedName>
        <fullName evidence="1">Uncharacterized protein</fullName>
    </submittedName>
</protein>